<keyword evidence="2" id="KW-1185">Reference proteome</keyword>
<sequence>MWQGSKTRRNQGPGKDRNFVFVGERGGIGVLLAALTIAVASVPSGPPADAGVGNPHAAVGAGKRVAKRTEFEGCARCNIFALELRIIITTLLHRRELTLRGDGLKVDPGRLADGDEGSDNGDRSATMRAEDLVIDSFIEEEYDR</sequence>
<evidence type="ECO:0000313" key="1">
    <source>
        <dbReference type="EMBL" id="GAW25717.1"/>
    </source>
</evidence>
<reference evidence="1" key="1">
    <citation type="submission" date="2016-03" db="EMBL/GenBank/DDBJ databases">
        <title>Draft genome sequence of Rosellinia necatrix.</title>
        <authorList>
            <person name="Kanematsu S."/>
        </authorList>
    </citation>
    <scope>NUCLEOTIDE SEQUENCE [LARGE SCALE GENOMIC DNA]</scope>
    <source>
        <strain evidence="1">W97</strain>
    </source>
</reference>
<proteinExistence type="predicted"/>
<dbReference type="EMBL" id="DF977456">
    <property type="protein sequence ID" value="GAW25717.1"/>
    <property type="molecule type" value="Genomic_DNA"/>
</dbReference>
<evidence type="ECO:0000313" key="2">
    <source>
        <dbReference type="Proteomes" id="UP000054516"/>
    </source>
</evidence>
<dbReference type="AlphaFoldDB" id="A0A1S8A6K0"/>
<accession>A0A1S8A6K0</accession>
<protein>
    <submittedName>
        <fullName evidence="1">Uncharacterized protein</fullName>
    </submittedName>
</protein>
<gene>
    <name evidence="1" type="ORF">SAMD00023353_1102230</name>
</gene>
<name>A0A1S8A6K0_ROSNE</name>
<dbReference type="OrthoDB" id="5429909at2759"/>
<organism evidence="1">
    <name type="scientific">Rosellinia necatrix</name>
    <name type="common">White root-rot fungus</name>
    <dbReference type="NCBI Taxonomy" id="77044"/>
    <lineage>
        <taxon>Eukaryota</taxon>
        <taxon>Fungi</taxon>
        <taxon>Dikarya</taxon>
        <taxon>Ascomycota</taxon>
        <taxon>Pezizomycotina</taxon>
        <taxon>Sordariomycetes</taxon>
        <taxon>Xylariomycetidae</taxon>
        <taxon>Xylariales</taxon>
        <taxon>Xylariaceae</taxon>
        <taxon>Rosellinia</taxon>
    </lineage>
</organism>
<dbReference type="Proteomes" id="UP000054516">
    <property type="component" value="Unassembled WGS sequence"/>
</dbReference>